<comment type="caution">
    <text evidence="1">The sequence shown here is derived from an EMBL/GenBank/DDBJ whole genome shotgun (WGS) entry which is preliminary data.</text>
</comment>
<protein>
    <submittedName>
        <fullName evidence="1">Uncharacterized protein</fullName>
    </submittedName>
</protein>
<reference evidence="1" key="1">
    <citation type="submission" date="2017-07" db="EMBL/GenBank/DDBJ databases">
        <title>Taro Niue Genome Assembly and Annotation.</title>
        <authorList>
            <person name="Atibalentja N."/>
            <person name="Keating K."/>
            <person name="Fields C.J."/>
        </authorList>
    </citation>
    <scope>NUCLEOTIDE SEQUENCE</scope>
    <source>
        <strain evidence="1">Niue_2</strain>
        <tissue evidence="1">Leaf</tissue>
    </source>
</reference>
<organism evidence="1 2">
    <name type="scientific">Colocasia esculenta</name>
    <name type="common">Wild taro</name>
    <name type="synonym">Arum esculentum</name>
    <dbReference type="NCBI Taxonomy" id="4460"/>
    <lineage>
        <taxon>Eukaryota</taxon>
        <taxon>Viridiplantae</taxon>
        <taxon>Streptophyta</taxon>
        <taxon>Embryophyta</taxon>
        <taxon>Tracheophyta</taxon>
        <taxon>Spermatophyta</taxon>
        <taxon>Magnoliopsida</taxon>
        <taxon>Liliopsida</taxon>
        <taxon>Araceae</taxon>
        <taxon>Aroideae</taxon>
        <taxon>Colocasieae</taxon>
        <taxon>Colocasia</taxon>
    </lineage>
</organism>
<accession>A0A843UWP1</accession>
<dbReference type="EMBL" id="NMUH01001021">
    <property type="protein sequence ID" value="MQL87998.1"/>
    <property type="molecule type" value="Genomic_DNA"/>
</dbReference>
<proteinExistence type="predicted"/>
<dbReference type="Proteomes" id="UP000652761">
    <property type="component" value="Unassembled WGS sequence"/>
</dbReference>
<evidence type="ECO:0000313" key="1">
    <source>
        <dbReference type="EMBL" id="MQL87998.1"/>
    </source>
</evidence>
<dbReference type="AlphaFoldDB" id="A0A843UWP1"/>
<sequence>MQNPEIAIGAVTTRPQNAAYRAVAFAGSAPDVNRERTCSWIAVQNCLILTQGASKIENNLYRLKISGVLKALSTPSLLPSPPLALSCEREESERVQEEEHIDLVERRPNEEESTLVTVRSFGSMF</sequence>
<gene>
    <name evidence="1" type="ORF">Taro_020540</name>
</gene>
<name>A0A843UWP1_COLES</name>
<evidence type="ECO:0000313" key="2">
    <source>
        <dbReference type="Proteomes" id="UP000652761"/>
    </source>
</evidence>
<keyword evidence="2" id="KW-1185">Reference proteome</keyword>